<evidence type="ECO:0000256" key="6">
    <source>
        <dbReference type="ARBA" id="ARBA00022729"/>
    </source>
</evidence>
<keyword evidence="4 9" id="KW-0202">Cytokine</keyword>
<dbReference type="SMART" id="SM00188">
    <property type="entry name" value="IL10"/>
    <property type="match status" value="1"/>
</dbReference>
<comment type="subunit">
    <text evidence="3">Homodimer. Interacts with IL10RA and IL10RB.</text>
</comment>
<reference evidence="10 11" key="1">
    <citation type="submission" date="2024-09" db="EMBL/GenBank/DDBJ databases">
        <title>A chromosome-level genome assembly of Gray's grenadier anchovy, Coilia grayii.</title>
        <authorList>
            <person name="Fu Z."/>
        </authorList>
    </citation>
    <scope>NUCLEOTIDE SEQUENCE [LARGE SCALE GENOMIC DNA]</scope>
    <source>
        <strain evidence="10">G4</strain>
        <tissue evidence="10">Muscle</tissue>
    </source>
</reference>
<feature type="disulfide bond" evidence="8">
    <location>
        <begin position="80"/>
        <end position="135"/>
    </location>
</feature>
<dbReference type="InterPro" id="IPR009079">
    <property type="entry name" value="4_helix_cytokine-like_core"/>
</dbReference>
<dbReference type="PRINTS" id="PR01294">
    <property type="entry name" value="INTRLEUKIN10"/>
</dbReference>
<feature type="chain" id="PRO_5044533315" description="Interleukin family protein" evidence="9">
    <location>
        <begin position="22"/>
        <end position="181"/>
    </location>
</feature>
<keyword evidence="6 9" id="KW-0732">Signal</keyword>
<gene>
    <name evidence="10" type="ORF">ACEWY4_013406</name>
</gene>
<keyword evidence="11" id="KW-1185">Reference proteome</keyword>
<evidence type="ECO:0000256" key="8">
    <source>
        <dbReference type="PIRSR" id="PIRSR620443-50"/>
    </source>
</evidence>
<dbReference type="Proteomes" id="UP001591681">
    <property type="component" value="Unassembled WGS sequence"/>
</dbReference>
<keyword evidence="7 8" id="KW-1015">Disulfide bond</keyword>
<keyword evidence="5 9" id="KW-0964">Secreted</keyword>
<evidence type="ECO:0000313" key="10">
    <source>
        <dbReference type="EMBL" id="KAL2091143.1"/>
    </source>
</evidence>
<evidence type="ECO:0000313" key="11">
    <source>
        <dbReference type="Proteomes" id="UP001591681"/>
    </source>
</evidence>
<evidence type="ECO:0000256" key="9">
    <source>
        <dbReference type="RuleBase" id="RU368043"/>
    </source>
</evidence>
<evidence type="ECO:0000256" key="5">
    <source>
        <dbReference type="ARBA" id="ARBA00022525"/>
    </source>
</evidence>
<dbReference type="GO" id="GO:0001817">
    <property type="term" value="P:regulation of cytokine production"/>
    <property type="evidence" value="ECO:0007669"/>
    <property type="project" value="UniProtKB-ARBA"/>
</dbReference>
<evidence type="ECO:0000256" key="1">
    <source>
        <dbReference type="ARBA" id="ARBA00004613"/>
    </source>
</evidence>
<dbReference type="EMBL" id="JBHFQA010000011">
    <property type="protein sequence ID" value="KAL2091143.1"/>
    <property type="molecule type" value="Genomic_DNA"/>
</dbReference>
<dbReference type="Pfam" id="PF00726">
    <property type="entry name" value="IL10"/>
    <property type="match status" value="1"/>
</dbReference>
<protein>
    <recommendedName>
        <fullName evidence="9">Interleukin family protein</fullName>
    </recommendedName>
</protein>
<dbReference type="GO" id="GO:0005125">
    <property type="term" value="F:cytokine activity"/>
    <property type="evidence" value="ECO:0007669"/>
    <property type="project" value="UniProtKB-UniRule"/>
</dbReference>
<dbReference type="PANTHER" id="PTHR48482">
    <property type="entry name" value="INTERLEUKIN-19-RELATED"/>
    <property type="match status" value="1"/>
</dbReference>
<evidence type="ECO:0000256" key="4">
    <source>
        <dbReference type="ARBA" id="ARBA00022514"/>
    </source>
</evidence>
<dbReference type="GO" id="GO:0005615">
    <property type="term" value="C:extracellular space"/>
    <property type="evidence" value="ECO:0007669"/>
    <property type="project" value="UniProtKB-UniRule"/>
</dbReference>
<comment type="function">
    <text evidence="9">Immune regulatory cytokine.</text>
</comment>
<proteinExistence type="inferred from homology"/>
<accession>A0ABD1JWN6</accession>
<organism evidence="10 11">
    <name type="scientific">Coilia grayii</name>
    <name type="common">Gray's grenadier anchovy</name>
    <dbReference type="NCBI Taxonomy" id="363190"/>
    <lineage>
        <taxon>Eukaryota</taxon>
        <taxon>Metazoa</taxon>
        <taxon>Chordata</taxon>
        <taxon>Craniata</taxon>
        <taxon>Vertebrata</taxon>
        <taxon>Euteleostomi</taxon>
        <taxon>Actinopterygii</taxon>
        <taxon>Neopterygii</taxon>
        <taxon>Teleostei</taxon>
        <taxon>Clupei</taxon>
        <taxon>Clupeiformes</taxon>
        <taxon>Clupeoidei</taxon>
        <taxon>Engraulidae</taxon>
        <taxon>Coilinae</taxon>
        <taxon>Coilia</taxon>
    </lineage>
</organism>
<evidence type="ECO:0000256" key="3">
    <source>
        <dbReference type="ARBA" id="ARBA00011144"/>
    </source>
</evidence>
<dbReference type="Gene3D" id="1.20.1250.10">
    <property type="match status" value="1"/>
</dbReference>
<dbReference type="InterPro" id="IPR000098">
    <property type="entry name" value="IL-10"/>
</dbReference>
<comment type="caution">
    <text evidence="10">The sequence shown here is derived from an EMBL/GenBank/DDBJ whole genome shotgun (WGS) entry which is preliminary data.</text>
</comment>
<evidence type="ECO:0000256" key="2">
    <source>
        <dbReference type="ARBA" id="ARBA00008813"/>
    </source>
</evidence>
<feature type="disulfide bond" evidence="8">
    <location>
        <begin position="31"/>
        <end position="129"/>
    </location>
</feature>
<comment type="subcellular location">
    <subcellularLocation>
        <location evidence="1 9">Secreted</location>
    </subcellularLocation>
</comment>
<sequence>MLSTHLLGSLLLFALCRTAVSSKAECKNPCCLFVENAAGKLKNLRVLFRQIRSYYEENDDLETVLLDDGVLQQFKTRYGCHVVNDVLRFYHDTVLPAATNDTQRDEGFKTKIDSIGQLLKNLMREILHCRNYFSCIEPFDINQIIKTYNGMEKKGMMKAMGELDILFNYVEDYLVSKRRRN</sequence>
<dbReference type="PANTHER" id="PTHR48482:SF5">
    <property type="entry name" value="INTERLEUKIN-10"/>
    <property type="match status" value="1"/>
</dbReference>
<dbReference type="InterPro" id="IPR020443">
    <property type="entry name" value="IL-10/19/20/24/26"/>
</dbReference>
<feature type="signal peptide" evidence="9">
    <location>
        <begin position="1"/>
        <end position="21"/>
    </location>
</feature>
<comment type="similarity">
    <text evidence="2 9">Belongs to the IL-10 family.</text>
</comment>
<dbReference type="SUPFAM" id="SSF47266">
    <property type="entry name" value="4-helical cytokines"/>
    <property type="match status" value="1"/>
</dbReference>
<dbReference type="AlphaFoldDB" id="A0ABD1JWN6"/>
<name>A0ABD1JWN6_9TELE</name>
<evidence type="ECO:0000256" key="7">
    <source>
        <dbReference type="ARBA" id="ARBA00023157"/>
    </source>
</evidence>